<reference evidence="1" key="1">
    <citation type="submission" date="2021-06" db="EMBL/GenBank/DDBJ databases">
        <authorList>
            <person name="Kallberg Y."/>
            <person name="Tangrot J."/>
            <person name="Rosling A."/>
        </authorList>
    </citation>
    <scope>NUCLEOTIDE SEQUENCE</scope>
    <source>
        <strain evidence="1">MA461A</strain>
    </source>
</reference>
<proteinExistence type="predicted"/>
<feature type="non-terminal residue" evidence="1">
    <location>
        <position position="1"/>
    </location>
</feature>
<comment type="caution">
    <text evidence="1">The sequence shown here is derived from an EMBL/GenBank/DDBJ whole genome shotgun (WGS) entry which is preliminary data.</text>
</comment>
<dbReference type="Proteomes" id="UP000789920">
    <property type="component" value="Unassembled WGS sequence"/>
</dbReference>
<keyword evidence="2" id="KW-1185">Reference proteome</keyword>
<gene>
    <name evidence="1" type="ORF">RPERSI_LOCUS24495</name>
</gene>
<protein>
    <submittedName>
        <fullName evidence="1">18879_t:CDS:1</fullName>
    </submittedName>
</protein>
<name>A0ACA9RZN4_9GLOM</name>
<organism evidence="1 2">
    <name type="scientific">Racocetra persica</name>
    <dbReference type="NCBI Taxonomy" id="160502"/>
    <lineage>
        <taxon>Eukaryota</taxon>
        <taxon>Fungi</taxon>
        <taxon>Fungi incertae sedis</taxon>
        <taxon>Mucoromycota</taxon>
        <taxon>Glomeromycotina</taxon>
        <taxon>Glomeromycetes</taxon>
        <taxon>Diversisporales</taxon>
        <taxon>Gigasporaceae</taxon>
        <taxon>Racocetra</taxon>
    </lineage>
</organism>
<accession>A0ACA9RZN4</accession>
<evidence type="ECO:0000313" key="2">
    <source>
        <dbReference type="Proteomes" id="UP000789920"/>
    </source>
</evidence>
<feature type="non-terminal residue" evidence="1">
    <location>
        <position position="120"/>
    </location>
</feature>
<dbReference type="EMBL" id="CAJVQC010078772">
    <property type="protein sequence ID" value="CAG8816603.1"/>
    <property type="molecule type" value="Genomic_DNA"/>
</dbReference>
<evidence type="ECO:0000313" key="1">
    <source>
        <dbReference type="EMBL" id="CAG8816603.1"/>
    </source>
</evidence>
<sequence>KRVGSDREICILLQHGRGSFLPGFSPSALRRSEVALLQVMSVVRWCRPFWCFSSSLVSSIMVNSLRRWYRPFCSCRWSRPFMLLSSLMPPFWCFLRLGRPFGCFFIVTGVVQFGALFFDV</sequence>